<reference evidence="2" key="1">
    <citation type="submission" date="2016-11" db="UniProtKB">
        <authorList>
            <consortium name="WormBaseParasite"/>
        </authorList>
    </citation>
    <scope>IDENTIFICATION</scope>
</reference>
<proteinExistence type="predicted"/>
<dbReference type="AlphaFoldDB" id="A0A1I7X4Q0"/>
<organism evidence="1 2">
    <name type="scientific">Heterorhabditis bacteriophora</name>
    <name type="common">Entomopathogenic nematode worm</name>
    <dbReference type="NCBI Taxonomy" id="37862"/>
    <lineage>
        <taxon>Eukaryota</taxon>
        <taxon>Metazoa</taxon>
        <taxon>Ecdysozoa</taxon>
        <taxon>Nematoda</taxon>
        <taxon>Chromadorea</taxon>
        <taxon>Rhabditida</taxon>
        <taxon>Rhabditina</taxon>
        <taxon>Rhabditomorpha</taxon>
        <taxon>Strongyloidea</taxon>
        <taxon>Heterorhabditidae</taxon>
        <taxon>Heterorhabditis</taxon>
    </lineage>
</organism>
<evidence type="ECO:0000313" key="2">
    <source>
        <dbReference type="WBParaSite" id="Hba_12438"/>
    </source>
</evidence>
<protein>
    <submittedName>
        <fullName evidence="2">NADH-plastoquinone oxidoreductase subunit 5</fullName>
    </submittedName>
</protein>
<name>A0A1I7X4Q0_HETBA</name>
<accession>A0A1I7X4Q0</accession>
<dbReference type="Proteomes" id="UP000095283">
    <property type="component" value="Unplaced"/>
</dbReference>
<dbReference type="WBParaSite" id="Hba_12438">
    <property type="protein sequence ID" value="Hba_12438"/>
    <property type="gene ID" value="Hba_12438"/>
</dbReference>
<keyword evidence="1" id="KW-1185">Reference proteome</keyword>
<sequence length="150" mass="17814">MGWYPIDYIFDLLGPVYIEVGFKIFISLSTMNVATFLQTSGFVSNHFKGRGIYDFLYTRHFNPDKTIESMISLRILQISNPALRRDDFQPGYRYMIDYKEANKIHWSDVAVRYSFYFLYFIRIFNTFFSGGNTNINDSYFVKFKFTINIV</sequence>
<evidence type="ECO:0000313" key="1">
    <source>
        <dbReference type="Proteomes" id="UP000095283"/>
    </source>
</evidence>